<keyword evidence="2" id="KW-1185">Reference proteome</keyword>
<evidence type="ECO:0000313" key="1">
    <source>
        <dbReference type="EMBL" id="KIM81754.1"/>
    </source>
</evidence>
<proteinExistence type="predicted"/>
<dbReference type="EMBL" id="KN832997">
    <property type="protein sequence ID" value="KIM81754.1"/>
    <property type="molecule type" value="Genomic_DNA"/>
</dbReference>
<name>A0A0C3FPW3_PILCF</name>
<protein>
    <submittedName>
        <fullName evidence="1">Uncharacterized protein</fullName>
    </submittedName>
</protein>
<reference evidence="1 2" key="1">
    <citation type="submission" date="2014-04" db="EMBL/GenBank/DDBJ databases">
        <authorList>
            <consortium name="DOE Joint Genome Institute"/>
            <person name="Kuo A."/>
            <person name="Tarkka M."/>
            <person name="Buscot F."/>
            <person name="Kohler A."/>
            <person name="Nagy L.G."/>
            <person name="Floudas D."/>
            <person name="Copeland A."/>
            <person name="Barry K.W."/>
            <person name="Cichocki N."/>
            <person name="Veneault-Fourrey C."/>
            <person name="LaButti K."/>
            <person name="Lindquist E.A."/>
            <person name="Lipzen A."/>
            <person name="Lundell T."/>
            <person name="Morin E."/>
            <person name="Murat C."/>
            <person name="Sun H."/>
            <person name="Tunlid A."/>
            <person name="Henrissat B."/>
            <person name="Grigoriev I.V."/>
            <person name="Hibbett D.S."/>
            <person name="Martin F."/>
            <person name="Nordberg H.P."/>
            <person name="Cantor M.N."/>
            <person name="Hua S.X."/>
        </authorList>
    </citation>
    <scope>NUCLEOTIDE SEQUENCE [LARGE SCALE GENOMIC DNA]</scope>
    <source>
        <strain evidence="1 2">F 1598</strain>
    </source>
</reference>
<dbReference type="HOGENOM" id="CLU_2400456_0_0_1"/>
<reference evidence="2" key="2">
    <citation type="submission" date="2015-01" db="EMBL/GenBank/DDBJ databases">
        <title>Evolutionary Origins and Diversification of the Mycorrhizal Mutualists.</title>
        <authorList>
            <consortium name="DOE Joint Genome Institute"/>
            <consortium name="Mycorrhizal Genomics Consortium"/>
            <person name="Kohler A."/>
            <person name="Kuo A."/>
            <person name="Nagy L.G."/>
            <person name="Floudas D."/>
            <person name="Copeland A."/>
            <person name="Barry K.W."/>
            <person name="Cichocki N."/>
            <person name="Veneault-Fourrey C."/>
            <person name="LaButti K."/>
            <person name="Lindquist E.A."/>
            <person name="Lipzen A."/>
            <person name="Lundell T."/>
            <person name="Morin E."/>
            <person name="Murat C."/>
            <person name="Riley R."/>
            <person name="Ohm R."/>
            <person name="Sun H."/>
            <person name="Tunlid A."/>
            <person name="Henrissat B."/>
            <person name="Grigoriev I.V."/>
            <person name="Hibbett D.S."/>
            <person name="Martin F."/>
        </authorList>
    </citation>
    <scope>NUCLEOTIDE SEQUENCE [LARGE SCALE GENOMIC DNA]</scope>
    <source>
        <strain evidence="2">F 1598</strain>
    </source>
</reference>
<dbReference type="Proteomes" id="UP000054166">
    <property type="component" value="Unassembled WGS sequence"/>
</dbReference>
<dbReference type="AlphaFoldDB" id="A0A0C3FPW3"/>
<sequence length="93" mass="10465">MNTVEQEAMSLVQMSVGPMVRLISTCAGPSSNQLWKRSHQSGTKNLFRISRRTFLSISWDAARLPQSLNPSNWHKAQKAERLADLALRNARVS</sequence>
<dbReference type="InParanoid" id="A0A0C3FPW3"/>
<organism evidence="1 2">
    <name type="scientific">Piloderma croceum (strain F 1598)</name>
    <dbReference type="NCBI Taxonomy" id="765440"/>
    <lineage>
        <taxon>Eukaryota</taxon>
        <taxon>Fungi</taxon>
        <taxon>Dikarya</taxon>
        <taxon>Basidiomycota</taxon>
        <taxon>Agaricomycotina</taxon>
        <taxon>Agaricomycetes</taxon>
        <taxon>Agaricomycetidae</taxon>
        <taxon>Atheliales</taxon>
        <taxon>Atheliaceae</taxon>
        <taxon>Piloderma</taxon>
    </lineage>
</organism>
<gene>
    <name evidence="1" type="ORF">PILCRDRAFT_821105</name>
</gene>
<evidence type="ECO:0000313" key="2">
    <source>
        <dbReference type="Proteomes" id="UP000054166"/>
    </source>
</evidence>
<accession>A0A0C3FPW3</accession>